<sequence length="353" mass="39532">MALFIIFFIFSLFSSLSVPSGAQVRVKGCPFDSIYSFGGGDSSNSDGLLVLDHLASAFHVPSPNPYLKKDAKFDYGVKFDADGATALNTSFFEKKGIQLPSTNSSLEAQLDSFTTYLDSICSSHESTYLNLDCAKKKLHRALFLVGEIANNDYSYALFQGKTIEEVASYVPQVVQSIKDTIRRLILEGAYNLVVPGTLPIGCLPAYLTKFHSDDPMHFDSKNCLRGLNTFARLHNDHLWQALTELRLEYPQVHIVYADYYRAFMTLLHNPIVLGFERHSLMKTCCGSGGLYNFDPMKNCGDQGVPVCSELAKYIHWDGFHLTQEAYKHMAEGLISGSFVYPEFKLQERLHCSM</sequence>
<organism evidence="4 5">
    <name type="scientific">Tetracentron sinense</name>
    <name type="common">Spur-leaf</name>
    <dbReference type="NCBI Taxonomy" id="13715"/>
    <lineage>
        <taxon>Eukaryota</taxon>
        <taxon>Viridiplantae</taxon>
        <taxon>Streptophyta</taxon>
        <taxon>Embryophyta</taxon>
        <taxon>Tracheophyta</taxon>
        <taxon>Spermatophyta</taxon>
        <taxon>Magnoliopsida</taxon>
        <taxon>Trochodendrales</taxon>
        <taxon>Trochodendraceae</taxon>
        <taxon>Tetracentron</taxon>
    </lineage>
</organism>
<reference evidence="4 5" key="1">
    <citation type="submission" date="2020-04" db="EMBL/GenBank/DDBJ databases">
        <title>Plant Genome Project.</title>
        <authorList>
            <person name="Zhang R.-G."/>
        </authorList>
    </citation>
    <scope>NUCLEOTIDE SEQUENCE [LARGE SCALE GENOMIC DNA]</scope>
    <source>
        <strain evidence="4">YNK0</strain>
        <tissue evidence="4">Leaf</tissue>
    </source>
</reference>
<accession>A0A835DEB2</accession>
<name>A0A835DEB2_TETSI</name>
<dbReference type="PANTHER" id="PTHR22835:SF515">
    <property type="entry name" value="ACETYLAJMALAN ESTERASE-LIKE"/>
    <property type="match status" value="1"/>
</dbReference>
<dbReference type="Pfam" id="PF00657">
    <property type="entry name" value="Lipase_GDSL"/>
    <property type="match status" value="1"/>
</dbReference>
<evidence type="ECO:0000256" key="2">
    <source>
        <dbReference type="ARBA" id="ARBA00023180"/>
    </source>
</evidence>
<evidence type="ECO:0000256" key="3">
    <source>
        <dbReference type="SAM" id="SignalP"/>
    </source>
</evidence>
<keyword evidence="5" id="KW-1185">Reference proteome</keyword>
<evidence type="ECO:0000256" key="1">
    <source>
        <dbReference type="ARBA" id="ARBA00008668"/>
    </source>
</evidence>
<proteinExistence type="inferred from homology"/>
<dbReference type="Proteomes" id="UP000655225">
    <property type="component" value="Unassembled WGS sequence"/>
</dbReference>
<dbReference type="Gene3D" id="3.40.50.1110">
    <property type="entry name" value="SGNH hydrolase"/>
    <property type="match status" value="1"/>
</dbReference>
<comment type="similarity">
    <text evidence="1">Belongs to the 'GDSL' lipolytic enzyme family.</text>
</comment>
<comment type="caution">
    <text evidence="4">The sequence shown here is derived from an EMBL/GenBank/DDBJ whole genome shotgun (WGS) entry which is preliminary data.</text>
</comment>
<dbReference type="AlphaFoldDB" id="A0A835DEB2"/>
<dbReference type="EMBL" id="JABCRI010000010">
    <property type="protein sequence ID" value="KAF8400021.1"/>
    <property type="molecule type" value="Genomic_DNA"/>
</dbReference>
<gene>
    <name evidence="4" type="ORF">HHK36_015895</name>
</gene>
<evidence type="ECO:0000313" key="4">
    <source>
        <dbReference type="EMBL" id="KAF8400021.1"/>
    </source>
</evidence>
<feature type="chain" id="PRO_5032407217" evidence="3">
    <location>
        <begin position="18"/>
        <end position="353"/>
    </location>
</feature>
<dbReference type="InterPro" id="IPR001087">
    <property type="entry name" value="GDSL"/>
</dbReference>
<dbReference type="SUPFAM" id="SSF52266">
    <property type="entry name" value="SGNH hydrolase"/>
    <property type="match status" value="1"/>
</dbReference>
<dbReference type="GO" id="GO:0016788">
    <property type="term" value="F:hydrolase activity, acting on ester bonds"/>
    <property type="evidence" value="ECO:0007669"/>
    <property type="project" value="InterPro"/>
</dbReference>
<feature type="signal peptide" evidence="3">
    <location>
        <begin position="1"/>
        <end position="17"/>
    </location>
</feature>
<evidence type="ECO:0000313" key="5">
    <source>
        <dbReference type="Proteomes" id="UP000655225"/>
    </source>
</evidence>
<keyword evidence="2" id="KW-0325">Glycoprotein</keyword>
<protein>
    <submittedName>
        <fullName evidence="4">Uncharacterized protein</fullName>
    </submittedName>
</protein>
<dbReference type="InterPro" id="IPR036514">
    <property type="entry name" value="SGNH_hydro_sf"/>
</dbReference>
<dbReference type="OrthoDB" id="1580329at2759"/>
<keyword evidence="3" id="KW-0732">Signal</keyword>
<dbReference type="PANTHER" id="PTHR22835">
    <property type="entry name" value="ZINC FINGER FYVE DOMAIN CONTAINING PROTEIN"/>
    <property type="match status" value="1"/>
</dbReference>
<dbReference type="OMA" id="CISHRFV"/>